<proteinExistence type="predicted"/>
<sequence length="92" mass="10526">MEVDALHEEVKRSVRLNSWRKNTQNGVFTCSNMMPDSLPRFTRCAVDKIGDNRHSNANHMVRSHWTPAQLRAITCCLDQSNDDTSARQHEAS</sequence>
<evidence type="ECO:0000313" key="1">
    <source>
        <dbReference type="EMBL" id="KAK9148650.1"/>
    </source>
</evidence>
<reference evidence="1 2" key="1">
    <citation type="submission" date="2024-01" db="EMBL/GenBank/DDBJ databases">
        <title>Genome assemblies of Stephania.</title>
        <authorList>
            <person name="Yang L."/>
        </authorList>
    </citation>
    <scope>NUCLEOTIDE SEQUENCE [LARGE SCALE GENOMIC DNA]</scope>
    <source>
        <strain evidence="1">JXDWG</strain>
        <tissue evidence="1">Leaf</tissue>
    </source>
</reference>
<name>A0AAP0KCH4_9MAGN</name>
<organism evidence="1 2">
    <name type="scientific">Stephania cephalantha</name>
    <dbReference type="NCBI Taxonomy" id="152367"/>
    <lineage>
        <taxon>Eukaryota</taxon>
        <taxon>Viridiplantae</taxon>
        <taxon>Streptophyta</taxon>
        <taxon>Embryophyta</taxon>
        <taxon>Tracheophyta</taxon>
        <taxon>Spermatophyta</taxon>
        <taxon>Magnoliopsida</taxon>
        <taxon>Ranunculales</taxon>
        <taxon>Menispermaceae</taxon>
        <taxon>Menispermoideae</taxon>
        <taxon>Cissampelideae</taxon>
        <taxon>Stephania</taxon>
    </lineage>
</organism>
<dbReference type="AlphaFoldDB" id="A0AAP0KCH4"/>
<gene>
    <name evidence="1" type="ORF">Scep_007407</name>
</gene>
<evidence type="ECO:0000313" key="2">
    <source>
        <dbReference type="Proteomes" id="UP001419268"/>
    </source>
</evidence>
<protein>
    <submittedName>
        <fullName evidence="1">Uncharacterized protein</fullName>
    </submittedName>
</protein>
<dbReference type="Proteomes" id="UP001419268">
    <property type="component" value="Unassembled WGS sequence"/>
</dbReference>
<accession>A0AAP0KCH4</accession>
<keyword evidence="2" id="KW-1185">Reference proteome</keyword>
<comment type="caution">
    <text evidence="1">The sequence shown here is derived from an EMBL/GenBank/DDBJ whole genome shotgun (WGS) entry which is preliminary data.</text>
</comment>
<dbReference type="EMBL" id="JBBNAG010000003">
    <property type="protein sequence ID" value="KAK9148650.1"/>
    <property type="molecule type" value="Genomic_DNA"/>
</dbReference>